<dbReference type="Proteomes" id="UP000528322">
    <property type="component" value="Unassembled WGS sequence"/>
</dbReference>
<dbReference type="GO" id="GO:0005886">
    <property type="term" value="C:plasma membrane"/>
    <property type="evidence" value="ECO:0007669"/>
    <property type="project" value="UniProtKB-SubCell"/>
</dbReference>
<evidence type="ECO:0000256" key="3">
    <source>
        <dbReference type="ARBA" id="ARBA00022448"/>
    </source>
</evidence>
<evidence type="ECO:0000256" key="13">
    <source>
        <dbReference type="RuleBase" id="RU004349"/>
    </source>
</evidence>
<dbReference type="InterPro" id="IPR026593">
    <property type="entry name" value="SecY"/>
</dbReference>
<dbReference type="InterPro" id="IPR002208">
    <property type="entry name" value="SecY/SEC61-alpha"/>
</dbReference>
<keyword evidence="7 10" id="KW-0811">Translocation</keyword>
<keyword evidence="4 10" id="KW-0812">Transmembrane</keyword>
<feature type="transmembrane region" description="Helical" evidence="10">
    <location>
        <begin position="307"/>
        <end position="330"/>
    </location>
</feature>
<dbReference type="AlphaFoldDB" id="A0A7W8DHH0"/>
<organism evidence="14 15">
    <name type="scientific">Desulfurispira natronophila</name>
    <dbReference type="NCBI Taxonomy" id="682562"/>
    <lineage>
        <taxon>Bacteria</taxon>
        <taxon>Pseudomonadati</taxon>
        <taxon>Chrysiogenota</taxon>
        <taxon>Chrysiogenia</taxon>
        <taxon>Chrysiogenales</taxon>
        <taxon>Chrysiogenaceae</taxon>
        <taxon>Desulfurispira</taxon>
    </lineage>
</organism>
<evidence type="ECO:0000313" key="15">
    <source>
        <dbReference type="Proteomes" id="UP000528322"/>
    </source>
</evidence>
<evidence type="ECO:0000256" key="1">
    <source>
        <dbReference type="ARBA" id="ARBA00004141"/>
    </source>
</evidence>
<feature type="transmembrane region" description="Helical" evidence="10">
    <location>
        <begin position="267"/>
        <end position="287"/>
    </location>
</feature>
<keyword evidence="8 10" id="KW-0472">Membrane</keyword>
<dbReference type="PROSITE" id="PS00755">
    <property type="entry name" value="SECY_1"/>
    <property type="match status" value="1"/>
</dbReference>
<evidence type="ECO:0000256" key="12">
    <source>
        <dbReference type="RuleBase" id="RU003484"/>
    </source>
</evidence>
<comment type="subcellular location">
    <subcellularLocation>
        <location evidence="10">Cell membrane</location>
        <topology evidence="10">Multi-pass membrane protein</topology>
    </subcellularLocation>
    <subcellularLocation>
        <location evidence="1 12">Membrane</location>
        <topology evidence="1 12">Multi-pass membrane protein</topology>
    </subcellularLocation>
</comment>
<feature type="transmembrane region" description="Helical" evidence="10">
    <location>
        <begin position="150"/>
        <end position="171"/>
    </location>
</feature>
<dbReference type="Pfam" id="PF00344">
    <property type="entry name" value="SecY"/>
    <property type="match status" value="1"/>
</dbReference>
<dbReference type="HAMAP" id="MF_01465">
    <property type="entry name" value="SecY"/>
    <property type="match status" value="1"/>
</dbReference>
<feature type="transmembrane region" description="Helical" evidence="10">
    <location>
        <begin position="69"/>
        <end position="95"/>
    </location>
</feature>
<dbReference type="InterPro" id="IPR023201">
    <property type="entry name" value="SecY_dom_sf"/>
</dbReference>
<dbReference type="PRINTS" id="PR00303">
    <property type="entry name" value="SECYTRNLCASE"/>
</dbReference>
<dbReference type="GO" id="GO:0065002">
    <property type="term" value="P:intracellular protein transmembrane transport"/>
    <property type="evidence" value="ECO:0007669"/>
    <property type="project" value="UniProtKB-UniRule"/>
</dbReference>
<dbReference type="InterPro" id="IPR030659">
    <property type="entry name" value="SecY_CS"/>
</dbReference>
<dbReference type="PANTHER" id="PTHR10906">
    <property type="entry name" value="SECY/SEC61-ALPHA FAMILY MEMBER"/>
    <property type="match status" value="1"/>
</dbReference>
<feature type="transmembrane region" description="Helical" evidence="10">
    <location>
        <begin position="391"/>
        <end position="410"/>
    </location>
</feature>
<comment type="subunit">
    <text evidence="10">Component of the Sec protein translocase complex. Heterotrimer consisting of SecY, SecE and SecG subunits. The heterotrimers can form oligomers, although 1 heterotrimer is thought to be able to translocate proteins. Interacts with the ribosome. Interacts with SecDF, and other proteins may be involved. Interacts with SecA.</text>
</comment>
<evidence type="ECO:0000313" key="14">
    <source>
        <dbReference type="EMBL" id="MBB5022424.1"/>
    </source>
</evidence>
<gene>
    <name evidence="10" type="primary">secY</name>
    <name evidence="14" type="ORF">HNR37_001759</name>
</gene>
<dbReference type="Gene3D" id="1.10.3370.10">
    <property type="entry name" value="SecY subunit domain"/>
    <property type="match status" value="1"/>
</dbReference>
<dbReference type="PROSITE" id="PS00756">
    <property type="entry name" value="SECY_2"/>
    <property type="match status" value="1"/>
</dbReference>
<dbReference type="GO" id="GO:0006605">
    <property type="term" value="P:protein targeting"/>
    <property type="evidence" value="ECO:0007669"/>
    <property type="project" value="UniProtKB-UniRule"/>
</dbReference>
<evidence type="ECO:0000256" key="7">
    <source>
        <dbReference type="ARBA" id="ARBA00023010"/>
    </source>
</evidence>
<keyword evidence="6 10" id="KW-1133">Transmembrane helix</keyword>
<evidence type="ECO:0000256" key="9">
    <source>
        <dbReference type="ARBA" id="ARBA00039733"/>
    </source>
</evidence>
<comment type="function">
    <text evidence="10 11">The central subunit of the protein translocation channel SecYEG. Consists of two halves formed by TMs 1-5 and 6-10. These two domains form a lateral gate at the front which open onto the bilayer between TMs 2 and 7, and are clamped together by SecE at the back. The channel is closed by both a pore ring composed of hydrophobic SecY resides and a short helix (helix 2A) on the extracellular side of the membrane which forms a plug. The plug probably moves laterally to allow the channel to open. The ring and the pore may move independently.</text>
</comment>
<protein>
    <recommendedName>
        <fullName evidence="9 10">Protein translocase subunit SecY</fullName>
    </recommendedName>
</protein>
<dbReference type="GO" id="GO:0043952">
    <property type="term" value="P:protein transport by the Sec complex"/>
    <property type="evidence" value="ECO:0007669"/>
    <property type="project" value="UniProtKB-UniRule"/>
</dbReference>
<evidence type="ECO:0000256" key="2">
    <source>
        <dbReference type="ARBA" id="ARBA00005751"/>
    </source>
</evidence>
<comment type="caution">
    <text evidence="14">The sequence shown here is derived from an EMBL/GenBank/DDBJ whole genome shotgun (WGS) entry which is preliminary data.</text>
</comment>
<comment type="caution">
    <text evidence="10">Lacks conserved residue(s) required for the propagation of feature annotation.</text>
</comment>
<evidence type="ECO:0000256" key="11">
    <source>
        <dbReference type="RuleBase" id="RU000537"/>
    </source>
</evidence>
<keyword evidence="3 10" id="KW-0813">Transport</keyword>
<dbReference type="PIRSF" id="PIRSF004557">
    <property type="entry name" value="SecY"/>
    <property type="match status" value="1"/>
</dbReference>
<dbReference type="EMBL" id="JACHID010000010">
    <property type="protein sequence ID" value="MBB5022424.1"/>
    <property type="molecule type" value="Genomic_DNA"/>
</dbReference>
<keyword evidence="10" id="KW-1003">Cell membrane</keyword>
<accession>A0A7W8DHH0</accession>
<evidence type="ECO:0000256" key="5">
    <source>
        <dbReference type="ARBA" id="ARBA00022927"/>
    </source>
</evidence>
<evidence type="ECO:0000256" key="8">
    <source>
        <dbReference type="ARBA" id="ARBA00023136"/>
    </source>
</evidence>
<feature type="transmembrane region" description="Helical" evidence="10">
    <location>
        <begin position="116"/>
        <end position="138"/>
    </location>
</feature>
<name>A0A7W8DHH0_9BACT</name>
<comment type="similarity">
    <text evidence="2 10 13">Belongs to the SecY/SEC61-alpha family.</text>
</comment>
<evidence type="ECO:0000256" key="4">
    <source>
        <dbReference type="ARBA" id="ARBA00022692"/>
    </source>
</evidence>
<proteinExistence type="inferred from homology"/>
<keyword evidence="5 10" id="KW-0653">Protein transport</keyword>
<evidence type="ECO:0000256" key="6">
    <source>
        <dbReference type="ARBA" id="ARBA00022989"/>
    </source>
</evidence>
<feature type="transmembrane region" description="Helical" evidence="10">
    <location>
        <begin position="212"/>
        <end position="233"/>
    </location>
</feature>
<dbReference type="FunFam" id="1.10.3370.10:FF:000001">
    <property type="entry name" value="Preprotein translocase subunit SecY"/>
    <property type="match status" value="1"/>
</dbReference>
<dbReference type="NCBIfam" id="TIGR00967">
    <property type="entry name" value="3a0501s007"/>
    <property type="match status" value="1"/>
</dbReference>
<reference evidence="14 15" key="1">
    <citation type="submission" date="2020-08" db="EMBL/GenBank/DDBJ databases">
        <title>Genomic Encyclopedia of Type Strains, Phase IV (KMG-IV): sequencing the most valuable type-strain genomes for metagenomic binning, comparative biology and taxonomic classification.</title>
        <authorList>
            <person name="Goeker M."/>
        </authorList>
    </citation>
    <scope>NUCLEOTIDE SEQUENCE [LARGE SCALE GENOMIC DNA]</scope>
    <source>
        <strain evidence="14 15">DSM 22071</strain>
    </source>
</reference>
<dbReference type="RefSeq" id="WP_183732901.1">
    <property type="nucleotide sequence ID" value="NZ_JACHID010000010.1"/>
</dbReference>
<keyword evidence="15" id="KW-1185">Reference proteome</keyword>
<dbReference type="SUPFAM" id="SSF103491">
    <property type="entry name" value="Preprotein translocase SecY subunit"/>
    <property type="match status" value="1"/>
</dbReference>
<evidence type="ECO:0000256" key="10">
    <source>
        <dbReference type="HAMAP-Rule" id="MF_01465"/>
    </source>
</evidence>
<sequence>MLGAFKHIFTLPELRNKVLFTLGVLAIYRLGAHIPLPGIDPQALAEFFDAQSNPLLTFFDMFSGGALGRVTLFALGVIPYISASIVLQLMTAVVPTLEKLNKDPEGRKKITEYTRYATTGLAFVQGWGIGIGLEAMAAPSGAPIAMSGGFTFQLMTALSLAAGTTFLMWLGEQVTERGVGNGISLLIFAGIVAAIPGAIVQSYALLQSGEMSIFLALGLVFAALFMTAAIVFIERGQRKVPVAYAKRMVSGRVVGGKNTYIPLKVNTAGVIPVIFASSIIAFPLTFGEMLERTPTVDMFMELFAPGGWLYTGFFVAFIIFFCYFYTAIVFNTKDVAENLRKNGGYIPSIRPGAETSSYLDSVLSRLTFGGSIYLSAVSVSPTFLIKYLSVPFYFGGTALLIVVSVGMDTINQIEAHLLSRSYDGFLTNRSGGR</sequence>
<feature type="transmembrane region" description="Helical" evidence="10">
    <location>
        <begin position="183"/>
        <end position="206"/>
    </location>
</feature>